<dbReference type="PANTHER" id="PTHR30346:SF26">
    <property type="entry name" value="HYDROGEN PEROXIDE-INDUCIBLE GENES ACTIVATOR"/>
    <property type="match status" value="1"/>
</dbReference>
<dbReference type="Pfam" id="PF00126">
    <property type="entry name" value="HTH_1"/>
    <property type="match status" value="1"/>
</dbReference>
<organism evidence="7 8">
    <name type="scientific">Flavobacterium cerinum</name>
    <dbReference type="NCBI Taxonomy" id="2502784"/>
    <lineage>
        <taxon>Bacteria</taxon>
        <taxon>Pseudomonadati</taxon>
        <taxon>Bacteroidota</taxon>
        <taxon>Flavobacteriia</taxon>
        <taxon>Flavobacteriales</taxon>
        <taxon>Flavobacteriaceae</taxon>
        <taxon>Flavobacterium</taxon>
    </lineage>
</organism>
<dbReference type="PRINTS" id="PR00039">
    <property type="entry name" value="HTHLYSR"/>
</dbReference>
<dbReference type="EMBL" id="SBII01000003">
    <property type="protein sequence ID" value="RWX01482.1"/>
    <property type="molecule type" value="Genomic_DNA"/>
</dbReference>
<dbReference type="InterPro" id="IPR005119">
    <property type="entry name" value="LysR_subst-bd"/>
</dbReference>
<dbReference type="Gene3D" id="3.40.190.10">
    <property type="entry name" value="Periplasmic binding protein-like II"/>
    <property type="match status" value="2"/>
</dbReference>
<accession>A0A3S3R120</accession>
<protein>
    <submittedName>
        <fullName evidence="7">Hydrogen peroxide-inducible genes activator</fullName>
    </submittedName>
</protein>
<dbReference type="Gene3D" id="1.10.10.10">
    <property type="entry name" value="Winged helix-like DNA-binding domain superfamily/Winged helix DNA-binding domain"/>
    <property type="match status" value="1"/>
</dbReference>
<evidence type="ECO:0000313" key="7">
    <source>
        <dbReference type="EMBL" id="RWX01482.1"/>
    </source>
</evidence>
<dbReference type="AlphaFoldDB" id="A0A3S3R120"/>
<evidence type="ECO:0000256" key="3">
    <source>
        <dbReference type="ARBA" id="ARBA00023125"/>
    </source>
</evidence>
<dbReference type="PANTHER" id="PTHR30346">
    <property type="entry name" value="TRANSCRIPTIONAL DUAL REGULATOR HCAR-RELATED"/>
    <property type="match status" value="1"/>
</dbReference>
<dbReference type="GO" id="GO:0003700">
    <property type="term" value="F:DNA-binding transcription factor activity"/>
    <property type="evidence" value="ECO:0007669"/>
    <property type="project" value="InterPro"/>
</dbReference>
<dbReference type="Proteomes" id="UP000287527">
    <property type="component" value="Unassembled WGS sequence"/>
</dbReference>
<dbReference type="Pfam" id="PF03466">
    <property type="entry name" value="LysR_substrate"/>
    <property type="match status" value="1"/>
</dbReference>
<keyword evidence="4" id="KW-0010">Activator</keyword>
<gene>
    <name evidence="7" type="ORF">EPI11_05895</name>
</gene>
<dbReference type="InterPro" id="IPR036390">
    <property type="entry name" value="WH_DNA-bd_sf"/>
</dbReference>
<evidence type="ECO:0000259" key="6">
    <source>
        <dbReference type="PROSITE" id="PS50931"/>
    </source>
</evidence>
<comment type="similarity">
    <text evidence="1">Belongs to the LysR transcriptional regulatory family.</text>
</comment>
<sequence>MTIQQFRYIIALDEHRHFAKAADVCMVTQPGLTIQLKNMEEEIGIKIFDRTKVPLKPTLLGIEIIARARKVLREVDAIRDFVVNQKNDLEGEVTLGVITTLSPYLIPQFIKAMKDLVPKMHFNIIETGTGQLLEGLHTGTIDIALMATPTGISGLKEYPVFNEPFVAFLHSSHSMVAQEYYEMNEKDKPYLLLLQHEYCYNAQLLDICGLEQQRDKQLDQFSYDINSIETLKNLVRADLGFAIIPQLSILNEKDDSLFKPFKDPKPVREISLVVADTFSKKLLLEKMSKTIWNCLPENLKENFSYRKIQWNDSPYFIKATNSFK</sequence>
<keyword evidence="5" id="KW-0804">Transcription</keyword>
<keyword evidence="3" id="KW-0238">DNA-binding</keyword>
<dbReference type="RefSeq" id="WP_128389019.1">
    <property type="nucleotide sequence ID" value="NZ_SBII01000003.1"/>
</dbReference>
<name>A0A3S3R120_9FLAO</name>
<dbReference type="GO" id="GO:0003677">
    <property type="term" value="F:DNA binding"/>
    <property type="evidence" value="ECO:0007669"/>
    <property type="project" value="UniProtKB-KW"/>
</dbReference>
<dbReference type="InterPro" id="IPR000847">
    <property type="entry name" value="LysR_HTH_N"/>
</dbReference>
<comment type="caution">
    <text evidence="7">The sequence shown here is derived from an EMBL/GenBank/DDBJ whole genome shotgun (WGS) entry which is preliminary data.</text>
</comment>
<keyword evidence="2" id="KW-0805">Transcription regulation</keyword>
<dbReference type="CDD" id="cd08411">
    <property type="entry name" value="PBP2_OxyR"/>
    <property type="match status" value="1"/>
</dbReference>
<reference evidence="7 8" key="1">
    <citation type="submission" date="2019-01" db="EMBL/GenBank/DDBJ databases">
        <title>Flavobacterium sp. nov.,isolated from freshwater.</title>
        <authorList>
            <person name="Zhang R."/>
            <person name="Du Z.-J."/>
        </authorList>
    </citation>
    <scope>NUCLEOTIDE SEQUENCE [LARGE SCALE GENOMIC DNA]</scope>
    <source>
        <strain evidence="7 8">1E403</strain>
    </source>
</reference>
<proteinExistence type="inferred from homology"/>
<evidence type="ECO:0000256" key="4">
    <source>
        <dbReference type="ARBA" id="ARBA00023159"/>
    </source>
</evidence>
<evidence type="ECO:0000313" key="8">
    <source>
        <dbReference type="Proteomes" id="UP000287527"/>
    </source>
</evidence>
<dbReference type="OrthoDB" id="9803735at2"/>
<evidence type="ECO:0000256" key="1">
    <source>
        <dbReference type="ARBA" id="ARBA00009437"/>
    </source>
</evidence>
<feature type="domain" description="HTH lysR-type" evidence="6">
    <location>
        <begin position="1"/>
        <end position="58"/>
    </location>
</feature>
<evidence type="ECO:0000256" key="5">
    <source>
        <dbReference type="ARBA" id="ARBA00023163"/>
    </source>
</evidence>
<dbReference type="SUPFAM" id="SSF53850">
    <property type="entry name" value="Periplasmic binding protein-like II"/>
    <property type="match status" value="1"/>
</dbReference>
<dbReference type="GO" id="GO:0032993">
    <property type="term" value="C:protein-DNA complex"/>
    <property type="evidence" value="ECO:0007669"/>
    <property type="project" value="TreeGrafter"/>
</dbReference>
<evidence type="ECO:0000256" key="2">
    <source>
        <dbReference type="ARBA" id="ARBA00023015"/>
    </source>
</evidence>
<dbReference type="PROSITE" id="PS50931">
    <property type="entry name" value="HTH_LYSR"/>
    <property type="match status" value="1"/>
</dbReference>
<keyword evidence="8" id="KW-1185">Reference proteome</keyword>
<dbReference type="SUPFAM" id="SSF46785">
    <property type="entry name" value="Winged helix' DNA-binding domain"/>
    <property type="match status" value="1"/>
</dbReference>
<dbReference type="InterPro" id="IPR036388">
    <property type="entry name" value="WH-like_DNA-bd_sf"/>
</dbReference>